<reference evidence="3" key="1">
    <citation type="submission" date="2015-06" db="EMBL/GenBank/DDBJ databases">
        <authorList>
            <person name="Urmite Genomes Urmite Genomes"/>
        </authorList>
    </citation>
    <scope>NUCLEOTIDE SEQUENCE [LARGE SCALE GENOMIC DNA]</scope>
    <source>
        <strain evidence="3">CSUR P1867</strain>
    </source>
</reference>
<dbReference type="AlphaFoldDB" id="A0A0G4QDH1"/>
<feature type="domain" description="DUF6950" evidence="1">
    <location>
        <begin position="1"/>
        <end position="131"/>
    </location>
</feature>
<accession>A0A0G4QDH1</accession>
<evidence type="ECO:0000313" key="2">
    <source>
        <dbReference type="EMBL" id="CRL60102.1"/>
    </source>
</evidence>
<proteinExistence type="predicted"/>
<evidence type="ECO:0000313" key="3">
    <source>
        <dbReference type="EMBL" id="CRL63948.1"/>
    </source>
</evidence>
<gene>
    <name evidence="2" type="ORF">BN1804_00751</name>
    <name evidence="3" type="ORF">BN1804_02752</name>
</gene>
<dbReference type="RefSeq" id="WP_072063030.1">
    <property type="nucleotide sequence ID" value="NZ_CVRY01000002.1"/>
</dbReference>
<name>A0A0G4QDH1_9GAMM</name>
<reference evidence="4" key="2">
    <citation type="submission" date="2015-06" db="EMBL/GenBank/DDBJ databases">
        <authorList>
            <person name="Urmite Genomes"/>
        </authorList>
    </citation>
    <scope>NUCLEOTIDE SEQUENCE [LARGE SCALE GENOMIC DNA]</scope>
    <source>
        <strain evidence="4">CSUR P1867</strain>
    </source>
</reference>
<evidence type="ECO:0000259" key="1">
    <source>
        <dbReference type="Pfam" id="PF22262"/>
    </source>
</evidence>
<organism evidence="3 4">
    <name type="scientific">Proteus penneri</name>
    <dbReference type="NCBI Taxonomy" id="102862"/>
    <lineage>
        <taxon>Bacteria</taxon>
        <taxon>Pseudomonadati</taxon>
        <taxon>Pseudomonadota</taxon>
        <taxon>Gammaproteobacteria</taxon>
        <taxon>Enterobacterales</taxon>
        <taxon>Morganellaceae</taxon>
        <taxon>Proteus</taxon>
    </lineage>
</organism>
<dbReference type="Proteomes" id="UP000183920">
    <property type="component" value="Unassembled WGS sequence"/>
</dbReference>
<dbReference type="EMBL" id="CVRY01000002">
    <property type="protein sequence ID" value="CRL60102.1"/>
    <property type="molecule type" value="Genomic_DNA"/>
</dbReference>
<dbReference type="InterPro" id="IPR053802">
    <property type="entry name" value="DUF6950"/>
</dbReference>
<dbReference type="Pfam" id="PF22262">
    <property type="entry name" value="DUF6950"/>
    <property type="match status" value="1"/>
</dbReference>
<dbReference type="EMBL" id="CVRY01000005">
    <property type="protein sequence ID" value="CRL63948.1"/>
    <property type="molecule type" value="Genomic_DNA"/>
</dbReference>
<sequence length="132" mass="14796">MRHPQWTTRLPETLKNAINRPFAWGEHDCCLFASDCVIAVCDFDPCESIRGRYKTKTGAFRVLQKEFGTLDGAVSRFFDEVPTNEAGRGDIVMFEGDEGETLGVLWAGKLWAVSTDGVRAVSNKPIKAWRVQ</sequence>
<protein>
    <recommendedName>
        <fullName evidence="1">DUF6950 domain-containing protein</fullName>
    </recommendedName>
</protein>
<evidence type="ECO:0000313" key="4">
    <source>
        <dbReference type="Proteomes" id="UP000183920"/>
    </source>
</evidence>